<accession>A0A3M7RTP1</accession>
<dbReference type="Proteomes" id="UP000276133">
    <property type="component" value="Unassembled WGS sequence"/>
</dbReference>
<keyword evidence="2" id="KW-1185">Reference proteome</keyword>
<proteinExistence type="predicted"/>
<gene>
    <name evidence="1" type="ORF">BpHYR1_024249</name>
</gene>
<dbReference type="AlphaFoldDB" id="A0A3M7RTP1"/>
<protein>
    <submittedName>
        <fullName evidence="1">Uncharacterized protein</fullName>
    </submittedName>
</protein>
<evidence type="ECO:0000313" key="2">
    <source>
        <dbReference type="Proteomes" id="UP000276133"/>
    </source>
</evidence>
<organism evidence="1 2">
    <name type="scientific">Brachionus plicatilis</name>
    <name type="common">Marine rotifer</name>
    <name type="synonym">Brachionus muelleri</name>
    <dbReference type="NCBI Taxonomy" id="10195"/>
    <lineage>
        <taxon>Eukaryota</taxon>
        <taxon>Metazoa</taxon>
        <taxon>Spiralia</taxon>
        <taxon>Gnathifera</taxon>
        <taxon>Rotifera</taxon>
        <taxon>Eurotatoria</taxon>
        <taxon>Monogononta</taxon>
        <taxon>Pseudotrocha</taxon>
        <taxon>Ploima</taxon>
        <taxon>Brachionidae</taxon>
        <taxon>Brachionus</taxon>
    </lineage>
</organism>
<dbReference type="EMBL" id="REGN01002634">
    <property type="protein sequence ID" value="RNA26944.1"/>
    <property type="molecule type" value="Genomic_DNA"/>
</dbReference>
<evidence type="ECO:0000313" key="1">
    <source>
        <dbReference type="EMBL" id="RNA26944.1"/>
    </source>
</evidence>
<sequence>MILVFSKFYSLSVSITIKQTFDIGFLMRQFSLRQISLTKNLIIQYFILNVCLEHLCFFSRKEKCSVCFFKRNLILIRPICPLEIISFLAIKMQIQHTIFLIVDQTHILKLMALFKGATNSWPLGSF</sequence>
<name>A0A3M7RTP1_BRAPC</name>
<comment type="caution">
    <text evidence="1">The sequence shown here is derived from an EMBL/GenBank/DDBJ whole genome shotgun (WGS) entry which is preliminary data.</text>
</comment>
<reference evidence="1 2" key="1">
    <citation type="journal article" date="2018" name="Sci. Rep.">
        <title>Genomic signatures of local adaptation to the degree of environmental predictability in rotifers.</title>
        <authorList>
            <person name="Franch-Gras L."/>
            <person name="Hahn C."/>
            <person name="Garcia-Roger E.M."/>
            <person name="Carmona M.J."/>
            <person name="Serra M."/>
            <person name="Gomez A."/>
        </authorList>
    </citation>
    <scope>NUCLEOTIDE SEQUENCE [LARGE SCALE GENOMIC DNA]</scope>
    <source>
        <strain evidence="1">HYR1</strain>
    </source>
</reference>